<evidence type="ECO:0000256" key="2">
    <source>
        <dbReference type="ARBA" id="ARBA00023315"/>
    </source>
</evidence>
<dbReference type="InterPro" id="IPR050832">
    <property type="entry name" value="Bact_Acetyltransf"/>
</dbReference>
<dbReference type="PANTHER" id="PTHR43877">
    <property type="entry name" value="AMINOALKYLPHOSPHONATE N-ACETYLTRANSFERASE-RELATED-RELATED"/>
    <property type="match status" value="1"/>
</dbReference>
<feature type="domain" description="N-acetyltransferase" evidence="3">
    <location>
        <begin position="10"/>
        <end position="148"/>
    </location>
</feature>
<dbReference type="Pfam" id="PF25559">
    <property type="entry name" value="DUF7931"/>
    <property type="match status" value="1"/>
</dbReference>
<evidence type="ECO:0000313" key="5">
    <source>
        <dbReference type="Proteomes" id="UP000578091"/>
    </source>
</evidence>
<gene>
    <name evidence="4" type="ORF">H0E84_06055</name>
</gene>
<name>A0A853JAZ4_9GAMM</name>
<dbReference type="Gene3D" id="3.40.630.30">
    <property type="match status" value="1"/>
</dbReference>
<keyword evidence="1 4" id="KW-0808">Transferase</keyword>
<accession>A0A853JAZ4</accession>
<dbReference type="RefSeq" id="WP_180677741.1">
    <property type="nucleotide sequence ID" value="NZ_JACCKA010000044.1"/>
</dbReference>
<evidence type="ECO:0000259" key="3">
    <source>
        <dbReference type="PROSITE" id="PS51186"/>
    </source>
</evidence>
<dbReference type="Proteomes" id="UP000578091">
    <property type="component" value="Unassembled WGS sequence"/>
</dbReference>
<evidence type="ECO:0000256" key="1">
    <source>
        <dbReference type="ARBA" id="ARBA00022679"/>
    </source>
</evidence>
<dbReference type="AlphaFoldDB" id="A0A853JAZ4"/>
<dbReference type="GO" id="GO:0016747">
    <property type="term" value="F:acyltransferase activity, transferring groups other than amino-acyl groups"/>
    <property type="evidence" value="ECO:0007669"/>
    <property type="project" value="InterPro"/>
</dbReference>
<dbReference type="EMBL" id="JACCKA010000044">
    <property type="protein sequence ID" value="NZA25942.1"/>
    <property type="molecule type" value="Genomic_DNA"/>
</dbReference>
<protein>
    <submittedName>
        <fullName evidence="4">GNAT family N-acetyltransferase</fullName>
    </submittedName>
</protein>
<evidence type="ECO:0000313" key="4">
    <source>
        <dbReference type="EMBL" id="NZA25942.1"/>
    </source>
</evidence>
<dbReference type="InterPro" id="IPR016181">
    <property type="entry name" value="Acyl_CoA_acyltransferase"/>
</dbReference>
<reference evidence="4 5" key="1">
    <citation type="submission" date="2020-07" db="EMBL/GenBank/DDBJ databases">
        <title>Luteimonas sp. SJ-92.</title>
        <authorList>
            <person name="Huang X.-X."/>
            <person name="Xu L."/>
            <person name="Sun J.-Q."/>
        </authorList>
    </citation>
    <scope>NUCLEOTIDE SEQUENCE [LARGE SCALE GENOMIC DNA]</scope>
    <source>
        <strain evidence="4 5">SJ-92</strain>
    </source>
</reference>
<dbReference type="CDD" id="cd04301">
    <property type="entry name" value="NAT_SF"/>
    <property type="match status" value="1"/>
</dbReference>
<dbReference type="PROSITE" id="PS51186">
    <property type="entry name" value="GNAT"/>
    <property type="match status" value="1"/>
</dbReference>
<keyword evidence="5" id="KW-1185">Reference proteome</keyword>
<keyword evidence="2" id="KW-0012">Acyltransferase</keyword>
<proteinExistence type="predicted"/>
<dbReference type="InterPro" id="IPR057691">
    <property type="entry name" value="DUF7931"/>
</dbReference>
<dbReference type="InterPro" id="IPR000182">
    <property type="entry name" value="GNAT_dom"/>
</dbReference>
<dbReference type="SUPFAM" id="SSF55729">
    <property type="entry name" value="Acyl-CoA N-acyltransferases (Nat)"/>
    <property type="match status" value="1"/>
</dbReference>
<organism evidence="4 5">
    <name type="scientific">Luteimonas salinisoli</name>
    <dbReference type="NCBI Taxonomy" id="2752307"/>
    <lineage>
        <taxon>Bacteria</taxon>
        <taxon>Pseudomonadati</taxon>
        <taxon>Pseudomonadota</taxon>
        <taxon>Gammaproteobacteria</taxon>
        <taxon>Lysobacterales</taxon>
        <taxon>Lysobacteraceae</taxon>
        <taxon>Luteimonas</taxon>
    </lineage>
</organism>
<comment type="caution">
    <text evidence="4">The sequence shown here is derived from an EMBL/GenBank/DDBJ whole genome shotgun (WGS) entry which is preliminary data.</text>
</comment>
<dbReference type="Pfam" id="PF13673">
    <property type="entry name" value="Acetyltransf_10"/>
    <property type="match status" value="1"/>
</dbReference>
<sequence length="306" mass="34060">MTEGAPAEPFRVEPADYGAAYADLRAVREAVFVREQRVPRELELDAADAACAHVLARDAGGRPIGTGRMRPDGRIGRMAVLPEWRGRGVGTALLQALLRVARERGQREVALDAQVGAIDFYLRHGFVPHGERFREAGIEHQAMRLAFARPQAIERREDALAATVDLVERARRRLWIYSRELDPGLLDAPEVLEALRAFAVRHSGSEARLLLHDAGAAQRAHAPLLGLAQRLPSSFRFREVVDPVDRGYAPAFVANDDGGYYFRSLGNRFDGDYERHGAGRARQLAEAFRPVWERSRPCTELRALGL</sequence>